<dbReference type="Gene3D" id="4.10.70.10">
    <property type="entry name" value="Disintegrin domain"/>
    <property type="match status" value="1"/>
</dbReference>
<dbReference type="GO" id="GO:0007219">
    <property type="term" value="P:Notch signaling pathway"/>
    <property type="evidence" value="ECO:0007669"/>
    <property type="project" value="TreeGrafter"/>
</dbReference>
<dbReference type="Pfam" id="PF00200">
    <property type="entry name" value="Disintegrin"/>
    <property type="match status" value="1"/>
</dbReference>
<feature type="binding site" evidence="2">
    <location>
        <position position="377"/>
    </location>
    <ligand>
        <name>Zn(2+)</name>
        <dbReference type="ChEBI" id="CHEBI:29105"/>
        <note>catalytic</note>
    </ligand>
</feature>
<feature type="domain" description="Disintegrin" evidence="4">
    <location>
        <begin position="437"/>
        <end position="529"/>
    </location>
</feature>
<evidence type="ECO:0000256" key="3">
    <source>
        <dbReference type="SAM" id="MobiDB-lite"/>
    </source>
</evidence>
<feature type="active site" evidence="2">
    <location>
        <position position="368"/>
    </location>
</feature>
<name>A0A3B3SCU2_9TELE</name>
<dbReference type="InterPro" id="IPR051489">
    <property type="entry name" value="ADAM_Metalloproteinase"/>
</dbReference>
<dbReference type="Ensembl" id="ENSPKIT00000008826.1">
    <property type="protein sequence ID" value="ENSPKIP00000028050.1"/>
    <property type="gene ID" value="ENSPKIG00000009828.1"/>
</dbReference>
<dbReference type="InterPro" id="IPR001590">
    <property type="entry name" value="Peptidase_M12B"/>
</dbReference>
<evidence type="ECO:0000313" key="6">
    <source>
        <dbReference type="Ensembl" id="ENSPKIP00000028050.1"/>
    </source>
</evidence>
<reference evidence="6" key="2">
    <citation type="submission" date="2025-09" db="UniProtKB">
        <authorList>
            <consortium name="Ensembl"/>
        </authorList>
    </citation>
    <scope>IDENTIFICATION</scope>
</reference>
<dbReference type="Gene3D" id="3.40.390.10">
    <property type="entry name" value="Collagenase (Catalytic Domain)"/>
    <property type="match status" value="1"/>
</dbReference>
<dbReference type="PROSITE" id="PS50215">
    <property type="entry name" value="ADAM_MEPRO"/>
    <property type="match status" value="1"/>
</dbReference>
<dbReference type="Proteomes" id="UP000261540">
    <property type="component" value="Unplaced"/>
</dbReference>
<dbReference type="PROSITE" id="PS50214">
    <property type="entry name" value="DISINTEGRIN_2"/>
    <property type="match status" value="1"/>
</dbReference>
<dbReference type="GO" id="GO:0004222">
    <property type="term" value="F:metalloendopeptidase activity"/>
    <property type="evidence" value="ECO:0007669"/>
    <property type="project" value="InterPro"/>
</dbReference>
<dbReference type="SUPFAM" id="SSF55486">
    <property type="entry name" value="Metalloproteases ('zincins'), catalytic domain"/>
    <property type="match status" value="1"/>
</dbReference>
<dbReference type="InterPro" id="IPR036436">
    <property type="entry name" value="Disintegrin_dom_sf"/>
</dbReference>
<evidence type="ECO:0000259" key="4">
    <source>
        <dbReference type="PROSITE" id="PS50214"/>
    </source>
</evidence>
<evidence type="ECO:0000256" key="1">
    <source>
        <dbReference type="ARBA" id="ARBA00023157"/>
    </source>
</evidence>
<dbReference type="GeneTree" id="ENSGT00940000165061"/>
<dbReference type="InterPro" id="IPR001762">
    <property type="entry name" value="Disintegrin_dom"/>
</dbReference>
<organism evidence="6 7">
    <name type="scientific">Paramormyrops kingsleyae</name>
    <dbReference type="NCBI Taxonomy" id="1676925"/>
    <lineage>
        <taxon>Eukaryota</taxon>
        <taxon>Metazoa</taxon>
        <taxon>Chordata</taxon>
        <taxon>Craniata</taxon>
        <taxon>Vertebrata</taxon>
        <taxon>Euteleostomi</taxon>
        <taxon>Actinopterygii</taxon>
        <taxon>Neopterygii</taxon>
        <taxon>Teleostei</taxon>
        <taxon>Osteoglossocephala</taxon>
        <taxon>Osteoglossomorpha</taxon>
        <taxon>Osteoglossiformes</taxon>
        <taxon>Mormyridae</taxon>
        <taxon>Paramormyrops</taxon>
    </lineage>
</organism>
<keyword evidence="1" id="KW-1015">Disulfide bond</keyword>
<dbReference type="SMART" id="SM00050">
    <property type="entry name" value="DISIN"/>
    <property type="match status" value="1"/>
</dbReference>
<feature type="region of interest" description="Disordered" evidence="3">
    <location>
        <begin position="185"/>
        <end position="204"/>
    </location>
</feature>
<evidence type="ECO:0000259" key="5">
    <source>
        <dbReference type="PROSITE" id="PS50215"/>
    </source>
</evidence>
<dbReference type="GO" id="GO:0006509">
    <property type="term" value="P:membrane protein ectodomain proteolysis"/>
    <property type="evidence" value="ECO:0007669"/>
    <property type="project" value="TreeGrafter"/>
</dbReference>
<dbReference type="SUPFAM" id="SSF57552">
    <property type="entry name" value="Blood coagulation inhibitor (disintegrin)"/>
    <property type="match status" value="1"/>
</dbReference>
<proteinExistence type="predicted"/>
<keyword evidence="2" id="KW-0479">Metal-binding</keyword>
<dbReference type="PANTHER" id="PTHR45702:SF1">
    <property type="entry name" value="DISINTEGRIN AND METALLOPROTEINASE DOMAIN-CONTAINING PROTEIN 10 ISOFORM X1"/>
    <property type="match status" value="1"/>
</dbReference>
<feature type="binding site" evidence="2">
    <location>
        <position position="367"/>
    </location>
    <ligand>
        <name>Zn(2+)</name>
        <dbReference type="ChEBI" id="CHEBI:29105"/>
        <note>catalytic</note>
    </ligand>
</feature>
<protein>
    <submittedName>
        <fullName evidence="6">Disintegrin and metalloproteinase domain-containing protein 10-like</fullName>
    </submittedName>
</protein>
<feature type="binding site" evidence="2">
    <location>
        <position position="371"/>
    </location>
    <ligand>
        <name>Zn(2+)</name>
        <dbReference type="ChEBI" id="CHEBI:29105"/>
        <note>catalytic</note>
    </ligand>
</feature>
<keyword evidence="7" id="KW-1185">Reference proteome</keyword>
<accession>A0A3B3SCU2</accession>
<dbReference type="AlphaFoldDB" id="A0A3B3SCU2"/>
<reference evidence="6" key="1">
    <citation type="submission" date="2025-08" db="UniProtKB">
        <authorList>
            <consortium name="Ensembl"/>
        </authorList>
    </citation>
    <scope>IDENTIFICATION</scope>
</reference>
<dbReference type="PANTHER" id="PTHR45702">
    <property type="entry name" value="ADAM10/ADAM17 METALLOPEPTIDASE FAMILY MEMBER"/>
    <property type="match status" value="1"/>
</dbReference>
<feature type="domain" description="Peptidase M12B" evidence="5">
    <location>
        <begin position="209"/>
        <end position="436"/>
    </location>
</feature>
<dbReference type="GO" id="GO:0005886">
    <property type="term" value="C:plasma membrane"/>
    <property type="evidence" value="ECO:0007669"/>
    <property type="project" value="TreeGrafter"/>
</dbReference>
<keyword evidence="2" id="KW-0862">Zinc</keyword>
<sequence length="610" mass="67102">MNIICYGLVASLLYSDGPHAGASAAIGTFIKRYEELGYGREPVRRQQERLRREAQPEGRTLQLDFRAFHRAFHLRLKRDTSGFAENFEIHLKNGSRATDLSHIYSGELEDEDGSSCHGSIIEGQFEGVIHTENGTFHVEPLRRYSAVPSAYHSVIYREDDIDLSPLRRSRDGFCGAEQLRRLTQNLRQSGDAQGEPLSRSRRTVDHSKTSCHLHLHADHLFFKKFGSVQAVVAQIASYMSAVNDIYNKADFDGIRLINFKVKSLSVLTEEDASSAISQRFIGPERLLSLFSEMTWGNYCLSYLLTDRDYSGVLGLAWEGRPGNVGGICSQATKMQDGAMTTLNTGLITLQNYGRYLTPWHVQLTLAHELGHSLGAPHDEGTNCGSLGSTDGKGRFLMFPHATDGLQENNDKFSPCSIKHISSLLRVKKDDCFVESDQPICGNLIVEMGEQCDVGHNETDPCCYSARERKGLRCHLKPGRICSPSQGLCCSSLCTFTPYGVTCEEASECRLQTRCSGAVAACPAATSRPDMTPCGLGTRVCLQGECSQSVCTKHSMEQCDCPTDSVSERCYMCCQQPGTVPLACSTILTCAANSPVQSLSPAPLYSHVLPA</sequence>
<dbReference type="STRING" id="1676925.ENSPKIP00000028050"/>
<dbReference type="GO" id="GO:0046872">
    <property type="term" value="F:metal ion binding"/>
    <property type="evidence" value="ECO:0007669"/>
    <property type="project" value="UniProtKB-KW"/>
</dbReference>
<evidence type="ECO:0000313" key="7">
    <source>
        <dbReference type="Proteomes" id="UP000261540"/>
    </source>
</evidence>
<evidence type="ECO:0000256" key="2">
    <source>
        <dbReference type="PROSITE-ProRule" id="PRU00276"/>
    </source>
</evidence>
<comment type="caution">
    <text evidence="2">Lacks conserved residue(s) required for the propagation of feature annotation.</text>
</comment>
<dbReference type="InterPro" id="IPR024079">
    <property type="entry name" value="MetalloPept_cat_dom_sf"/>
</dbReference>
<dbReference type="FunFam" id="4.10.70.10:FF:000003">
    <property type="entry name" value="Disintegrin and metalloproteinase domain-containing protein 17"/>
    <property type="match status" value="1"/>
</dbReference>
<dbReference type="Pfam" id="PF13574">
    <property type="entry name" value="Reprolysin_2"/>
    <property type="match status" value="1"/>
</dbReference>